<comment type="similarity">
    <text evidence="2">Belongs to the short-chain dehydrogenases/reductases (SDR) family.</text>
</comment>
<evidence type="ECO:0000313" key="4">
    <source>
        <dbReference type="Proteomes" id="UP000006072"/>
    </source>
</evidence>
<dbReference type="GO" id="GO:0016491">
    <property type="term" value="F:oxidoreductase activity"/>
    <property type="evidence" value="ECO:0007669"/>
    <property type="project" value="UniProtKB-KW"/>
</dbReference>
<evidence type="ECO:0000256" key="1">
    <source>
        <dbReference type="ARBA" id="ARBA00023002"/>
    </source>
</evidence>
<dbReference type="NCBIfam" id="NF004846">
    <property type="entry name" value="PRK06197.1"/>
    <property type="match status" value="1"/>
</dbReference>
<accession>K0V3F4</accession>
<proteinExistence type="inferred from homology"/>
<dbReference type="InterPro" id="IPR002347">
    <property type="entry name" value="SDR_fam"/>
</dbReference>
<protein>
    <submittedName>
        <fullName evidence="3">Short chain dehydrogenase</fullName>
    </submittedName>
</protein>
<dbReference type="HOGENOM" id="CLU_010194_44_2_11"/>
<keyword evidence="1" id="KW-0560">Oxidoreductase</keyword>
<dbReference type="InterPro" id="IPR036291">
    <property type="entry name" value="NAD(P)-bd_dom_sf"/>
</dbReference>
<dbReference type="SUPFAM" id="SSF51735">
    <property type="entry name" value="NAD(P)-binding Rossmann-fold domains"/>
    <property type="match status" value="1"/>
</dbReference>
<keyword evidence="4" id="KW-1185">Reference proteome</keyword>
<gene>
    <name evidence="3" type="ORF">MVAC_24785</name>
</gene>
<dbReference type="NCBIfam" id="NF004513">
    <property type="entry name" value="PRK05854.1"/>
    <property type="match status" value="1"/>
</dbReference>
<evidence type="ECO:0000313" key="3">
    <source>
        <dbReference type="EMBL" id="EJZ05559.1"/>
    </source>
</evidence>
<comment type="caution">
    <text evidence="3">The sequence shown here is derived from an EMBL/GenBank/DDBJ whole genome shotgun (WGS) entry which is preliminary data.</text>
</comment>
<dbReference type="Pfam" id="PF00106">
    <property type="entry name" value="adh_short"/>
    <property type="match status" value="1"/>
</dbReference>
<dbReference type="CDD" id="cd05327">
    <property type="entry name" value="retinol-DH_like_SDR_c_like"/>
    <property type="match status" value="1"/>
</dbReference>
<reference evidence="3 4" key="1">
    <citation type="journal article" date="2012" name="J. Bacteriol.">
        <title>Complete Genome Sequence of Mycobacterium vaccae Type Strain ATCC 25954.</title>
        <authorList>
            <person name="Ho Y.S."/>
            <person name="Adroub S.A."/>
            <person name="Abadi M."/>
            <person name="Al Alwan B."/>
            <person name="Alkhateeb R."/>
            <person name="Gao G."/>
            <person name="Ragab A."/>
            <person name="Ali S."/>
            <person name="van Soolingen D."/>
            <person name="Bitter W."/>
            <person name="Pain A."/>
            <person name="Abdallah A.M."/>
        </authorList>
    </citation>
    <scope>NUCLEOTIDE SEQUENCE [LARGE SCALE GENOMIC DNA]</scope>
    <source>
        <strain evidence="3 4">ATCC 25954</strain>
    </source>
</reference>
<dbReference type="FunFam" id="3.40.50.720:FF:000399">
    <property type="entry name" value="Probable oxidoreductase"/>
    <property type="match status" value="1"/>
</dbReference>
<dbReference type="PRINTS" id="PR00081">
    <property type="entry name" value="GDHRDH"/>
</dbReference>
<dbReference type="Gene3D" id="3.40.50.720">
    <property type="entry name" value="NAD(P)-binding Rossmann-like Domain"/>
    <property type="match status" value="1"/>
</dbReference>
<dbReference type="EMBL" id="ALQA01000077">
    <property type="protein sequence ID" value="EJZ05559.1"/>
    <property type="molecule type" value="Genomic_DNA"/>
</dbReference>
<dbReference type="PATRIC" id="fig|1194972.3.peg.4933"/>
<sequence length="305" mass="32448">MTSKWTAADVPDQSGRLAVVTGANTGIGYETAAVLAGKGARVVIAVRDLDKGRKAVDAIARLHPGADVTVQELDLSSLASIRSAADSLRAAFPRIDLLINNAGVMYPPKQVTADGFELQFGTNHLGHFALTGLLLDSLLDVPGSRVVTVASVAHRKMADIHFDDLQWERSYNRVAAYGQSKLANLMFTYELQRRLAAKGAPTITVAAHPGISNTELTRHIPGSSLPGFSRLAGLVTNSPAVGALATLRAAADPEVQGGQYYGPSGFQEMIGHPVLVSSNAKSHDVDVQRRLWTVSEELTGVKYDL</sequence>
<dbReference type="PANTHER" id="PTHR43157">
    <property type="entry name" value="PHOSPHATIDYLINOSITOL-GLYCAN BIOSYNTHESIS CLASS F PROTEIN-RELATED"/>
    <property type="match status" value="1"/>
</dbReference>
<evidence type="ECO:0000256" key="2">
    <source>
        <dbReference type="RuleBase" id="RU000363"/>
    </source>
</evidence>
<dbReference type="AlphaFoldDB" id="K0V3F4"/>
<dbReference type="RefSeq" id="WP_003932827.1">
    <property type="nucleotide sequence ID" value="NZ_JH814697.1"/>
</dbReference>
<dbReference type="Proteomes" id="UP000006072">
    <property type="component" value="Unassembled WGS sequence"/>
</dbReference>
<dbReference type="PANTHER" id="PTHR43157:SF31">
    <property type="entry name" value="PHOSPHATIDYLINOSITOL-GLYCAN BIOSYNTHESIS CLASS F PROTEIN"/>
    <property type="match status" value="1"/>
</dbReference>
<organism evidence="3 4">
    <name type="scientific">Mycolicibacterium vaccae ATCC 25954</name>
    <dbReference type="NCBI Taxonomy" id="1194972"/>
    <lineage>
        <taxon>Bacteria</taxon>
        <taxon>Bacillati</taxon>
        <taxon>Actinomycetota</taxon>
        <taxon>Actinomycetes</taxon>
        <taxon>Mycobacteriales</taxon>
        <taxon>Mycobacteriaceae</taxon>
        <taxon>Mycolicibacterium</taxon>
    </lineage>
</organism>
<name>K0V3F4_MYCVA</name>
<dbReference type="eggNOG" id="COG1028">
    <property type="taxonomic scope" value="Bacteria"/>
</dbReference>
<dbReference type="PRINTS" id="PR00080">
    <property type="entry name" value="SDRFAMILY"/>
</dbReference>